<evidence type="ECO:0000259" key="1">
    <source>
        <dbReference type="Pfam" id="PF13614"/>
    </source>
</evidence>
<dbReference type="Proteomes" id="UP001198190">
    <property type="component" value="Unassembled WGS sequence"/>
</dbReference>
<feature type="domain" description="AAA" evidence="1">
    <location>
        <begin position="5"/>
        <end position="172"/>
    </location>
</feature>
<dbReference type="EMBL" id="JAJCGD010000026">
    <property type="protein sequence ID" value="MCB6828853.1"/>
    <property type="molecule type" value="Genomic_DNA"/>
</dbReference>
<dbReference type="Gene3D" id="3.40.50.300">
    <property type="entry name" value="P-loop containing nucleotide triphosphate hydrolases"/>
    <property type="match status" value="1"/>
</dbReference>
<evidence type="ECO:0000313" key="2">
    <source>
        <dbReference type="EMBL" id="MCB6828853.1"/>
    </source>
</evidence>
<organism evidence="2 3">
    <name type="scientific">Megamonas funiformis</name>
    <dbReference type="NCBI Taxonomy" id="437897"/>
    <lineage>
        <taxon>Bacteria</taxon>
        <taxon>Bacillati</taxon>
        <taxon>Bacillota</taxon>
        <taxon>Negativicutes</taxon>
        <taxon>Selenomonadales</taxon>
        <taxon>Selenomonadaceae</taxon>
        <taxon>Megamonas</taxon>
    </lineage>
</organism>
<dbReference type="InterPro" id="IPR025669">
    <property type="entry name" value="AAA_dom"/>
</dbReference>
<name>A0AAW4U2W3_9FIRM</name>
<dbReference type="AlphaFoldDB" id="A0AAW4U2W3"/>
<comment type="caution">
    <text evidence="2">The sequence shown here is derived from an EMBL/GenBank/DDBJ whole genome shotgun (WGS) entry which is preliminary data.</text>
</comment>
<dbReference type="Pfam" id="PF13614">
    <property type="entry name" value="AAA_31"/>
    <property type="match status" value="1"/>
</dbReference>
<dbReference type="InterPro" id="IPR050678">
    <property type="entry name" value="DNA_Partitioning_ATPase"/>
</dbReference>
<dbReference type="PANTHER" id="PTHR13696">
    <property type="entry name" value="P-LOOP CONTAINING NUCLEOSIDE TRIPHOSPHATE HYDROLASE"/>
    <property type="match status" value="1"/>
</dbReference>
<evidence type="ECO:0000313" key="3">
    <source>
        <dbReference type="Proteomes" id="UP001198190"/>
    </source>
</evidence>
<dbReference type="CDD" id="cd02042">
    <property type="entry name" value="ParAB_family"/>
    <property type="match status" value="1"/>
</dbReference>
<protein>
    <submittedName>
        <fullName evidence="2">AAA family ATPase</fullName>
    </submittedName>
</protein>
<reference evidence="2" key="1">
    <citation type="submission" date="2021-10" db="EMBL/GenBank/DDBJ databases">
        <title>Collection of gut derived symbiotic bacterial strains cultured from healthy donors.</title>
        <authorList>
            <person name="Lin H."/>
            <person name="Littmann E."/>
            <person name="Claire K."/>
            <person name="Pamer E."/>
        </authorList>
    </citation>
    <scope>NUCLEOTIDE SEQUENCE</scope>
    <source>
        <strain evidence="2">MSK.7.16</strain>
    </source>
</reference>
<dbReference type="InterPro" id="IPR027417">
    <property type="entry name" value="P-loop_NTPase"/>
</dbReference>
<sequence length="266" mass="30455">MITYSFINLKGGVGKTTISINTAYILASAGAKVLFIDNDKQGNASYFFNAKDKEITLADVFLNPDLDIQKAIYPARKIQEGLIDILPSNMTLLPLNMKHTEIDAEDKTFILKNALKSVEDKYDFCIIDNAPDINFTVYNALIATNQVIIVTNPDDYANSGLNEMDIQFQNVLKDRQLYDESYNEHDPQNNFILRGALMNKYITNTYSKAQSKYKFFKTNINLVNNYASNKRLFEAINLRKSMIELSPRSLFARQMNKFIDELLYDE</sequence>
<gene>
    <name evidence="2" type="ORF">LIY65_09125</name>
</gene>
<dbReference type="PANTHER" id="PTHR13696:SF99">
    <property type="entry name" value="COBYRINIC ACID AC-DIAMIDE SYNTHASE"/>
    <property type="match status" value="1"/>
</dbReference>
<accession>A0AAW4U2W3</accession>
<dbReference type="SUPFAM" id="SSF52540">
    <property type="entry name" value="P-loop containing nucleoside triphosphate hydrolases"/>
    <property type="match status" value="1"/>
</dbReference>
<proteinExistence type="predicted"/>
<dbReference type="RefSeq" id="WP_227153124.1">
    <property type="nucleotide sequence ID" value="NZ_CATXHE010000025.1"/>
</dbReference>